<name>A0A830GJ59_9EURY</name>
<sequence>MTAHHMPDELTAGSLSRRDVLRASGGVFGLSGGGTSAGPAISFRPDCPDATTRPAMRDCEDATTAGCADEHPRTKELRDEATRALERDFSTVGALLEDGFVPYFDLLTDGDSGGWSHWLNPRYIGDESILDAGRPAAIMVDNKWWRPLGVMFVATRDGEQLDDPPSVYGGADEDADARCSPWHHHVGLPGRYAWWKYQQVWGDGAETGLRLPCRTPCMMHVWTLPNPNGVYAHGPPPQGSRGGPPAEPAGFETSATPGEDELGVDVLAEELLNSTVAERSRRRDS</sequence>
<dbReference type="AlphaFoldDB" id="A0A830GJ59"/>
<organism evidence="2 3">
    <name type="scientific">Haloarcula pellucida</name>
    <dbReference type="NCBI Taxonomy" id="1427151"/>
    <lineage>
        <taxon>Archaea</taxon>
        <taxon>Methanobacteriati</taxon>
        <taxon>Methanobacteriota</taxon>
        <taxon>Stenosarchaea group</taxon>
        <taxon>Halobacteria</taxon>
        <taxon>Halobacteriales</taxon>
        <taxon>Haloarculaceae</taxon>
        <taxon>Haloarcula</taxon>
    </lineage>
</organism>
<dbReference type="EMBL" id="BMOU01000001">
    <property type="protein sequence ID" value="GGN89817.1"/>
    <property type="molecule type" value="Genomic_DNA"/>
</dbReference>
<accession>A0A830GJ59</accession>
<evidence type="ECO:0000313" key="2">
    <source>
        <dbReference type="EMBL" id="GGN89817.1"/>
    </source>
</evidence>
<reference evidence="2" key="2">
    <citation type="submission" date="2020-09" db="EMBL/GenBank/DDBJ databases">
        <authorList>
            <person name="Sun Q."/>
            <person name="Ohkuma M."/>
        </authorList>
    </citation>
    <scope>NUCLEOTIDE SEQUENCE</scope>
    <source>
        <strain evidence="2">JCM 17820</strain>
    </source>
</reference>
<evidence type="ECO:0000313" key="3">
    <source>
        <dbReference type="Proteomes" id="UP000605784"/>
    </source>
</evidence>
<dbReference type="Proteomes" id="UP000605784">
    <property type="component" value="Unassembled WGS sequence"/>
</dbReference>
<comment type="caution">
    <text evidence="2">The sequence shown here is derived from an EMBL/GenBank/DDBJ whole genome shotgun (WGS) entry which is preliminary data.</text>
</comment>
<keyword evidence="3" id="KW-1185">Reference proteome</keyword>
<dbReference type="PROSITE" id="PS51318">
    <property type="entry name" value="TAT"/>
    <property type="match status" value="1"/>
</dbReference>
<gene>
    <name evidence="2" type="ORF">GCM10009030_10990</name>
</gene>
<feature type="region of interest" description="Disordered" evidence="1">
    <location>
        <begin position="231"/>
        <end position="262"/>
    </location>
</feature>
<protein>
    <submittedName>
        <fullName evidence="2">Uncharacterized protein</fullName>
    </submittedName>
</protein>
<reference evidence="2" key="1">
    <citation type="journal article" date="2014" name="Int. J. Syst. Evol. Microbiol.">
        <title>Complete genome sequence of Corynebacterium casei LMG S-19264T (=DSM 44701T), isolated from a smear-ripened cheese.</title>
        <authorList>
            <consortium name="US DOE Joint Genome Institute (JGI-PGF)"/>
            <person name="Walter F."/>
            <person name="Albersmeier A."/>
            <person name="Kalinowski J."/>
            <person name="Ruckert C."/>
        </authorList>
    </citation>
    <scope>NUCLEOTIDE SEQUENCE</scope>
    <source>
        <strain evidence="2">JCM 17820</strain>
    </source>
</reference>
<evidence type="ECO:0000256" key="1">
    <source>
        <dbReference type="SAM" id="MobiDB-lite"/>
    </source>
</evidence>
<dbReference type="InterPro" id="IPR006311">
    <property type="entry name" value="TAT_signal"/>
</dbReference>
<proteinExistence type="predicted"/>